<comment type="caution">
    <text evidence="1">The sequence shown here is derived from an EMBL/GenBank/DDBJ whole genome shotgun (WGS) entry which is preliminary data.</text>
</comment>
<dbReference type="EMBL" id="JAIWYP010000014">
    <property type="protein sequence ID" value="KAH3713018.1"/>
    <property type="molecule type" value="Genomic_DNA"/>
</dbReference>
<evidence type="ECO:0000313" key="2">
    <source>
        <dbReference type="Proteomes" id="UP000828390"/>
    </source>
</evidence>
<evidence type="ECO:0000313" key="1">
    <source>
        <dbReference type="EMBL" id="KAH3713018.1"/>
    </source>
</evidence>
<accession>A0A9D4BXX5</accession>
<protein>
    <submittedName>
        <fullName evidence="1">Uncharacterized protein</fullName>
    </submittedName>
</protein>
<name>A0A9D4BXX5_DREPO</name>
<reference evidence="1" key="1">
    <citation type="journal article" date="2019" name="bioRxiv">
        <title>The Genome of the Zebra Mussel, Dreissena polymorpha: A Resource for Invasive Species Research.</title>
        <authorList>
            <person name="McCartney M.A."/>
            <person name="Auch B."/>
            <person name="Kono T."/>
            <person name="Mallez S."/>
            <person name="Zhang Y."/>
            <person name="Obille A."/>
            <person name="Becker A."/>
            <person name="Abrahante J.E."/>
            <person name="Garbe J."/>
            <person name="Badalamenti J.P."/>
            <person name="Herman A."/>
            <person name="Mangelson H."/>
            <person name="Liachko I."/>
            <person name="Sullivan S."/>
            <person name="Sone E.D."/>
            <person name="Koren S."/>
            <person name="Silverstein K.A.T."/>
            <person name="Beckman K.B."/>
            <person name="Gohl D.M."/>
        </authorList>
    </citation>
    <scope>NUCLEOTIDE SEQUENCE</scope>
    <source>
        <strain evidence="1">Duluth1</strain>
        <tissue evidence="1">Whole animal</tissue>
    </source>
</reference>
<organism evidence="1 2">
    <name type="scientific">Dreissena polymorpha</name>
    <name type="common">Zebra mussel</name>
    <name type="synonym">Mytilus polymorpha</name>
    <dbReference type="NCBI Taxonomy" id="45954"/>
    <lineage>
        <taxon>Eukaryota</taxon>
        <taxon>Metazoa</taxon>
        <taxon>Spiralia</taxon>
        <taxon>Lophotrochozoa</taxon>
        <taxon>Mollusca</taxon>
        <taxon>Bivalvia</taxon>
        <taxon>Autobranchia</taxon>
        <taxon>Heteroconchia</taxon>
        <taxon>Euheterodonta</taxon>
        <taxon>Imparidentia</taxon>
        <taxon>Neoheterodontei</taxon>
        <taxon>Myida</taxon>
        <taxon>Dreissenoidea</taxon>
        <taxon>Dreissenidae</taxon>
        <taxon>Dreissena</taxon>
    </lineage>
</organism>
<dbReference type="AlphaFoldDB" id="A0A9D4BXX5"/>
<keyword evidence="2" id="KW-1185">Reference proteome</keyword>
<dbReference type="Proteomes" id="UP000828390">
    <property type="component" value="Unassembled WGS sequence"/>
</dbReference>
<sequence length="73" mass="8133">MWDVSERVCGTGQIDRGCAWYLNLCRDEDREGLLLKLDTREIGEPTTELPTGVDWGVVELTELGCETESAEGD</sequence>
<proteinExistence type="predicted"/>
<gene>
    <name evidence="1" type="ORF">DPMN_072781</name>
</gene>
<reference evidence="1" key="2">
    <citation type="submission" date="2020-11" db="EMBL/GenBank/DDBJ databases">
        <authorList>
            <person name="McCartney M.A."/>
            <person name="Auch B."/>
            <person name="Kono T."/>
            <person name="Mallez S."/>
            <person name="Becker A."/>
            <person name="Gohl D.M."/>
            <person name="Silverstein K.A.T."/>
            <person name="Koren S."/>
            <person name="Bechman K.B."/>
            <person name="Herman A."/>
            <person name="Abrahante J.E."/>
            <person name="Garbe J."/>
        </authorList>
    </citation>
    <scope>NUCLEOTIDE SEQUENCE</scope>
    <source>
        <strain evidence="1">Duluth1</strain>
        <tissue evidence="1">Whole animal</tissue>
    </source>
</reference>